<reference evidence="7" key="1">
    <citation type="submission" date="2018-03" db="EMBL/GenBank/DDBJ databases">
        <authorList>
            <person name="Guldener U."/>
        </authorList>
    </citation>
    <scope>NUCLEOTIDE SEQUENCE</scope>
</reference>
<evidence type="ECO:0000256" key="3">
    <source>
        <dbReference type="ARBA" id="ARBA00022989"/>
    </source>
</evidence>
<dbReference type="InterPro" id="IPR002523">
    <property type="entry name" value="MgTranspt_CorA/ZnTranspt_ZntB"/>
</dbReference>
<protein>
    <recommendedName>
        <fullName evidence="9">CorA domain-containing protein</fullName>
    </recommendedName>
</protein>
<evidence type="ECO:0000256" key="1">
    <source>
        <dbReference type="ARBA" id="ARBA00004651"/>
    </source>
</evidence>
<dbReference type="PANTHER" id="PTHR46494">
    <property type="entry name" value="CORA FAMILY METAL ION TRANSPORTER (EUROFUNG)"/>
    <property type="match status" value="1"/>
</dbReference>
<keyword evidence="3 6" id="KW-1133">Transmembrane helix</keyword>
<evidence type="ECO:0000256" key="4">
    <source>
        <dbReference type="ARBA" id="ARBA00023136"/>
    </source>
</evidence>
<evidence type="ECO:0000313" key="8">
    <source>
        <dbReference type="Proteomes" id="UP001187682"/>
    </source>
</evidence>
<gene>
    <name evidence="7" type="ORF">DNG_05185</name>
</gene>
<feature type="transmembrane region" description="Helical" evidence="6">
    <location>
        <begin position="606"/>
        <end position="632"/>
    </location>
</feature>
<sequence length="700" mass="79499">MSYPGCSPSLDRQGPSLESISMVEPTTKNDGVRPDSGDDPGAKEEPTTRQSTSCPVDQALDSARDTQMLDLLRGISEKQSAILSLLQTRFDRETEDATIDETLLLPNFEDKYGRQEVATKFLHANNHHSGDFRPGGEKFAAWLRAKPGDEFPWRNDLGVRTSTGWRVLSPTHLRTEAGGVNGIMEKIWPTTWKFGQLEGYFSYHHPRFEELPSGHKYANRQIWEPQVMASPSPPEILESSAVGHLWDNYSDISSGLLGIGAVAIMLSYPLASNPQDRGDNLAFVAGHIAEWGEFDPSRCASYKKRSPPLINAPFSAEYHLRSFVGMPDPYFPSDVADSIRRSGIYCKREKLTLKSPNGKVLNLVERRYSIALRMIITEATFGAYTLFSTVDRTRGYHNDNGLYPSARIESTQERTRREEGWSRWKDFGLLTMKHQTGFAVFQLQLCNCIESWEEDWAKTLHKLDAVSSVKLADISNAQIRERLMYDSHTLERSSHYFEMLHILRIFSQVISENRSNIEDLVSRVNAHPMLFSGWPRWSNETREESQLINRVRDHNWKVIFALQEKAAERLLGKIERKTEEIKNLRDGLFSAQSVREAMKGAQISRYLFVFTTVTILFLPPTFVATFYGMDIFEKPDASQTRKQFWTVFAAVSSITYISALGAVLVVGARVKEVADWETYDGKDPEDTGLDNFGDTRRRNS</sequence>
<dbReference type="PANTHER" id="PTHR46494:SF1">
    <property type="entry name" value="CORA FAMILY METAL ION TRANSPORTER (EUROFUNG)"/>
    <property type="match status" value="1"/>
</dbReference>
<comment type="subcellular location">
    <subcellularLocation>
        <location evidence="1">Cell membrane</location>
        <topology evidence="1">Multi-pass membrane protein</topology>
    </subcellularLocation>
</comment>
<evidence type="ECO:0000256" key="2">
    <source>
        <dbReference type="ARBA" id="ARBA00022692"/>
    </source>
</evidence>
<evidence type="ECO:0000256" key="6">
    <source>
        <dbReference type="SAM" id="Phobius"/>
    </source>
</evidence>
<evidence type="ECO:0008006" key="9">
    <source>
        <dbReference type="Google" id="ProtNLM"/>
    </source>
</evidence>
<dbReference type="GO" id="GO:0005886">
    <property type="term" value="C:plasma membrane"/>
    <property type="evidence" value="ECO:0007669"/>
    <property type="project" value="UniProtKB-SubCell"/>
</dbReference>
<comment type="caution">
    <text evidence="7">The sequence shown here is derived from an EMBL/GenBank/DDBJ whole genome shotgun (WGS) entry which is preliminary data.</text>
</comment>
<keyword evidence="8" id="KW-1185">Reference proteome</keyword>
<dbReference type="GO" id="GO:0050897">
    <property type="term" value="F:cobalt ion binding"/>
    <property type="evidence" value="ECO:0007669"/>
    <property type="project" value="TreeGrafter"/>
</dbReference>
<dbReference type="AlphaFoldDB" id="A0AAE8MXW7"/>
<evidence type="ECO:0000256" key="5">
    <source>
        <dbReference type="SAM" id="MobiDB-lite"/>
    </source>
</evidence>
<accession>A0AAE8MXW7</accession>
<dbReference type="Proteomes" id="UP001187682">
    <property type="component" value="Unassembled WGS sequence"/>
</dbReference>
<organism evidence="7 8">
    <name type="scientific">Cephalotrichum gorgonifer</name>
    <dbReference type="NCBI Taxonomy" id="2041049"/>
    <lineage>
        <taxon>Eukaryota</taxon>
        <taxon>Fungi</taxon>
        <taxon>Dikarya</taxon>
        <taxon>Ascomycota</taxon>
        <taxon>Pezizomycotina</taxon>
        <taxon>Sordariomycetes</taxon>
        <taxon>Hypocreomycetidae</taxon>
        <taxon>Microascales</taxon>
        <taxon>Microascaceae</taxon>
        <taxon>Cephalotrichum</taxon>
    </lineage>
</organism>
<dbReference type="GO" id="GO:0000287">
    <property type="term" value="F:magnesium ion binding"/>
    <property type="evidence" value="ECO:0007669"/>
    <property type="project" value="TreeGrafter"/>
</dbReference>
<keyword evidence="2 6" id="KW-0812">Transmembrane</keyword>
<dbReference type="Gene3D" id="1.20.58.340">
    <property type="entry name" value="Magnesium transport protein CorA, transmembrane region"/>
    <property type="match status" value="1"/>
</dbReference>
<feature type="transmembrane region" description="Helical" evidence="6">
    <location>
        <begin position="644"/>
        <end position="668"/>
    </location>
</feature>
<feature type="compositionally biased region" description="Basic and acidic residues" evidence="5">
    <location>
        <begin position="30"/>
        <end position="47"/>
    </location>
</feature>
<dbReference type="GO" id="GO:0015087">
    <property type="term" value="F:cobalt ion transmembrane transporter activity"/>
    <property type="evidence" value="ECO:0007669"/>
    <property type="project" value="TreeGrafter"/>
</dbReference>
<dbReference type="SUPFAM" id="SSF144083">
    <property type="entry name" value="Magnesium transport protein CorA, transmembrane region"/>
    <property type="match status" value="1"/>
</dbReference>
<dbReference type="EMBL" id="ONZQ02000006">
    <property type="protein sequence ID" value="SPO02512.1"/>
    <property type="molecule type" value="Genomic_DNA"/>
</dbReference>
<proteinExistence type="predicted"/>
<dbReference type="InterPro" id="IPR045863">
    <property type="entry name" value="CorA_TM1_TM2"/>
</dbReference>
<feature type="region of interest" description="Disordered" evidence="5">
    <location>
        <begin position="1"/>
        <end position="55"/>
    </location>
</feature>
<dbReference type="Pfam" id="PF01544">
    <property type="entry name" value="CorA"/>
    <property type="match status" value="1"/>
</dbReference>
<name>A0AAE8MXW7_9PEZI</name>
<feature type="compositionally biased region" description="Polar residues" evidence="5">
    <location>
        <begin position="16"/>
        <end position="29"/>
    </location>
</feature>
<dbReference type="GO" id="GO:0015095">
    <property type="term" value="F:magnesium ion transmembrane transporter activity"/>
    <property type="evidence" value="ECO:0007669"/>
    <property type="project" value="TreeGrafter"/>
</dbReference>
<evidence type="ECO:0000313" key="7">
    <source>
        <dbReference type="EMBL" id="SPO02512.1"/>
    </source>
</evidence>
<keyword evidence="4 6" id="KW-0472">Membrane</keyword>